<dbReference type="Proteomes" id="UP000887458">
    <property type="component" value="Unassembled WGS sequence"/>
</dbReference>
<protein>
    <submittedName>
        <fullName evidence="1">Uncharacterized protein</fullName>
    </submittedName>
</protein>
<reference evidence="1 2" key="1">
    <citation type="journal article" date="2018" name="J. Allergy Clin. Immunol.">
        <title>High-quality assembly of Dermatophagoides pteronyssinus genome and transcriptome reveals a wide range of novel allergens.</title>
        <authorList>
            <person name="Liu X.Y."/>
            <person name="Yang K.Y."/>
            <person name="Wang M.Q."/>
            <person name="Kwok J.S."/>
            <person name="Zeng X."/>
            <person name="Yang Z."/>
            <person name="Xiao X.J."/>
            <person name="Lau C.P."/>
            <person name="Li Y."/>
            <person name="Huang Z.M."/>
            <person name="Ba J.G."/>
            <person name="Yim A.K."/>
            <person name="Ouyang C.Y."/>
            <person name="Ngai S.M."/>
            <person name="Chan T.F."/>
            <person name="Leung E.L."/>
            <person name="Liu L."/>
            <person name="Liu Z.G."/>
            <person name="Tsui S.K."/>
        </authorList>
    </citation>
    <scope>NUCLEOTIDE SEQUENCE [LARGE SCALE GENOMIC DNA]</scope>
    <source>
        <strain evidence="1">Derp</strain>
    </source>
</reference>
<evidence type="ECO:0000313" key="1">
    <source>
        <dbReference type="EMBL" id="KAH9419644.1"/>
    </source>
</evidence>
<reference evidence="1 2" key="2">
    <citation type="journal article" date="2022" name="Mol. Biol. Evol.">
        <title>Comparative Genomics Reveals Insights into the Divergent Evolution of Astigmatic Mites and Household Pest Adaptations.</title>
        <authorList>
            <person name="Xiong Q."/>
            <person name="Wan A.T."/>
            <person name="Liu X."/>
            <person name="Fung C.S."/>
            <person name="Xiao X."/>
            <person name="Malainual N."/>
            <person name="Hou J."/>
            <person name="Wang L."/>
            <person name="Wang M."/>
            <person name="Yang K.Y."/>
            <person name="Cui Y."/>
            <person name="Leung E.L."/>
            <person name="Nong W."/>
            <person name="Shin S.K."/>
            <person name="Au S.W."/>
            <person name="Jeong K.Y."/>
            <person name="Chew F.T."/>
            <person name="Hui J.H."/>
            <person name="Leung T.F."/>
            <person name="Tungtrongchitr A."/>
            <person name="Zhong N."/>
            <person name="Liu Z."/>
            <person name="Tsui S.K."/>
        </authorList>
    </citation>
    <scope>NUCLEOTIDE SEQUENCE [LARGE SCALE GENOMIC DNA]</scope>
    <source>
        <strain evidence="1">Derp</strain>
    </source>
</reference>
<accession>A0ABQ8JAQ3</accession>
<gene>
    <name evidence="1" type="ORF">DERP_009702</name>
</gene>
<dbReference type="EMBL" id="NJHN03000058">
    <property type="protein sequence ID" value="KAH9419644.1"/>
    <property type="molecule type" value="Genomic_DNA"/>
</dbReference>
<comment type="caution">
    <text evidence="1">The sequence shown here is derived from an EMBL/GenBank/DDBJ whole genome shotgun (WGS) entry which is preliminary data.</text>
</comment>
<keyword evidence="2" id="KW-1185">Reference proteome</keyword>
<sequence length="68" mass="7936">MGCILDDSFIIMFIFEYIRDDSIIINMMIMDAFVSSETFVFRLLIIHCVGKCHNQSLTLKQRSKSIEN</sequence>
<evidence type="ECO:0000313" key="2">
    <source>
        <dbReference type="Proteomes" id="UP000887458"/>
    </source>
</evidence>
<organism evidence="1 2">
    <name type="scientific">Dermatophagoides pteronyssinus</name>
    <name type="common">European house dust mite</name>
    <dbReference type="NCBI Taxonomy" id="6956"/>
    <lineage>
        <taxon>Eukaryota</taxon>
        <taxon>Metazoa</taxon>
        <taxon>Ecdysozoa</taxon>
        <taxon>Arthropoda</taxon>
        <taxon>Chelicerata</taxon>
        <taxon>Arachnida</taxon>
        <taxon>Acari</taxon>
        <taxon>Acariformes</taxon>
        <taxon>Sarcoptiformes</taxon>
        <taxon>Astigmata</taxon>
        <taxon>Psoroptidia</taxon>
        <taxon>Analgoidea</taxon>
        <taxon>Pyroglyphidae</taxon>
        <taxon>Dermatophagoidinae</taxon>
        <taxon>Dermatophagoides</taxon>
    </lineage>
</organism>
<name>A0ABQ8JAQ3_DERPT</name>
<proteinExistence type="predicted"/>